<dbReference type="EMBL" id="CP012332">
    <property type="protein sequence ID" value="AKU92725.1"/>
    <property type="molecule type" value="Genomic_DNA"/>
</dbReference>
<proteinExistence type="predicted"/>
<evidence type="ECO:0000313" key="1">
    <source>
        <dbReference type="EMBL" id="AKU92725.1"/>
    </source>
</evidence>
<organism evidence="1 2">
    <name type="scientific">Vulgatibacter incomptus</name>
    <dbReference type="NCBI Taxonomy" id="1391653"/>
    <lineage>
        <taxon>Bacteria</taxon>
        <taxon>Pseudomonadati</taxon>
        <taxon>Myxococcota</taxon>
        <taxon>Myxococcia</taxon>
        <taxon>Myxococcales</taxon>
        <taxon>Cystobacterineae</taxon>
        <taxon>Vulgatibacteraceae</taxon>
        <taxon>Vulgatibacter</taxon>
    </lineage>
</organism>
<gene>
    <name evidence="1" type="ORF">AKJ08_3112</name>
</gene>
<dbReference type="KEGG" id="vin:AKJ08_3112"/>
<dbReference type="AlphaFoldDB" id="A0A0K1PGT8"/>
<dbReference type="STRING" id="1391653.AKJ08_3112"/>
<protein>
    <submittedName>
        <fullName evidence="1">Uncharacterized protein</fullName>
    </submittedName>
</protein>
<keyword evidence="2" id="KW-1185">Reference proteome</keyword>
<accession>A0A0K1PGT8</accession>
<evidence type="ECO:0000313" key="2">
    <source>
        <dbReference type="Proteomes" id="UP000055590"/>
    </source>
</evidence>
<dbReference type="Proteomes" id="UP000055590">
    <property type="component" value="Chromosome"/>
</dbReference>
<sequence length="86" mass="9398">MYLFYPWIERPSSRSARTVGRIANALGCFGAMADLTTIQPWRSIRRGNFSITERPIGRTGTLKPARSLISARGETACPAGALGQGW</sequence>
<name>A0A0K1PGT8_9BACT</name>
<reference evidence="1 2" key="1">
    <citation type="submission" date="2015-08" db="EMBL/GenBank/DDBJ databases">
        <authorList>
            <person name="Babu N.S."/>
            <person name="Beckwith C.J."/>
            <person name="Beseler K.G."/>
            <person name="Brison A."/>
            <person name="Carone J.V."/>
            <person name="Caskin T.P."/>
            <person name="Diamond M."/>
            <person name="Durham M.E."/>
            <person name="Foxe J.M."/>
            <person name="Go M."/>
            <person name="Henderson B.A."/>
            <person name="Jones I.B."/>
            <person name="McGettigan J.A."/>
            <person name="Micheletti S.J."/>
            <person name="Nasrallah M.E."/>
            <person name="Ortiz D."/>
            <person name="Piller C.R."/>
            <person name="Privatt S.R."/>
            <person name="Schneider S.L."/>
            <person name="Sharp S."/>
            <person name="Smith T.C."/>
            <person name="Stanton J.D."/>
            <person name="Ullery H.E."/>
            <person name="Wilson R.J."/>
            <person name="Serrano M.G."/>
            <person name="Buck G."/>
            <person name="Lee V."/>
            <person name="Wang Y."/>
            <person name="Carvalho R."/>
            <person name="Voegtly L."/>
            <person name="Shi R."/>
            <person name="Duckworth R."/>
            <person name="Johnson A."/>
            <person name="Loviza R."/>
            <person name="Walstead R."/>
            <person name="Shah Z."/>
            <person name="Kiflezghi M."/>
            <person name="Wade K."/>
            <person name="Ball S.L."/>
            <person name="Bradley K.W."/>
            <person name="Asai D.J."/>
            <person name="Bowman C.A."/>
            <person name="Russell D.A."/>
            <person name="Pope W.H."/>
            <person name="Jacobs-Sera D."/>
            <person name="Hendrix R.W."/>
            <person name="Hatfull G.F."/>
        </authorList>
    </citation>
    <scope>NUCLEOTIDE SEQUENCE [LARGE SCALE GENOMIC DNA]</scope>
    <source>
        <strain evidence="1 2">DSM 27710</strain>
    </source>
</reference>